<organism evidence="9">
    <name type="scientific">Sesamum angustifolium</name>
    <dbReference type="NCBI Taxonomy" id="2727405"/>
    <lineage>
        <taxon>Eukaryota</taxon>
        <taxon>Viridiplantae</taxon>
        <taxon>Streptophyta</taxon>
        <taxon>Embryophyta</taxon>
        <taxon>Tracheophyta</taxon>
        <taxon>Spermatophyta</taxon>
        <taxon>Magnoliopsida</taxon>
        <taxon>eudicotyledons</taxon>
        <taxon>Gunneridae</taxon>
        <taxon>Pentapetalae</taxon>
        <taxon>asterids</taxon>
        <taxon>lamiids</taxon>
        <taxon>Lamiales</taxon>
        <taxon>Pedaliaceae</taxon>
        <taxon>Sesamum</taxon>
    </lineage>
</organism>
<evidence type="ECO:0000256" key="7">
    <source>
        <dbReference type="SAM" id="MobiDB-lite"/>
    </source>
</evidence>
<evidence type="ECO:0000256" key="6">
    <source>
        <dbReference type="RuleBase" id="RU361177"/>
    </source>
</evidence>
<sequence>MFLILALILARFVPGLRGISLGGGDRSRRGGADRGPGAQRGRPPSIRLREDGPAWWHVVYDPRVESDPLGLDPDREVVHGSLYPSLRTNIPRQLLGFSDYPFGSRKNGDSKNFPGHQEMLNFLNEFAEEFGLVELIRFNTEVVRVERVGSRNDEWVVESRTGHKYSEEIFDAVVVCNGHHTQPRLAHFRGIEKWGGRQIHSHNYRGPEPFQDQVDCVEEGVVCFEDGARVQADIILYCTGYNYHFPFLRTKGIVRVDDNRVGPLYKHVFPPKLAPNLAFVGLTFRVSYEYMDWLANQSGTPEVDDETKFKCRSYFKFATENGIWRAREWEPIQSLNSHPLPNS</sequence>
<dbReference type="SUPFAM" id="SSF51905">
    <property type="entry name" value="FAD/NAD(P)-binding domain"/>
    <property type="match status" value="1"/>
</dbReference>
<evidence type="ECO:0000256" key="5">
    <source>
        <dbReference type="ARBA" id="ARBA00023002"/>
    </source>
</evidence>
<dbReference type="InterPro" id="IPR020946">
    <property type="entry name" value="Flavin_mOase-like"/>
</dbReference>
<dbReference type="Pfam" id="PF00743">
    <property type="entry name" value="FMO-like"/>
    <property type="match status" value="1"/>
</dbReference>
<feature type="region of interest" description="Disordered" evidence="7">
    <location>
        <begin position="23"/>
        <end position="46"/>
    </location>
</feature>
<dbReference type="GO" id="GO:0050660">
    <property type="term" value="F:flavin adenine dinucleotide binding"/>
    <property type="evidence" value="ECO:0007669"/>
    <property type="project" value="InterPro"/>
</dbReference>
<dbReference type="InterPro" id="IPR036188">
    <property type="entry name" value="FAD/NAD-bd_sf"/>
</dbReference>
<feature type="chain" id="PRO_5043845204" description="Flavin-containing monooxygenase" evidence="8">
    <location>
        <begin position="19"/>
        <end position="343"/>
    </location>
</feature>
<evidence type="ECO:0000256" key="2">
    <source>
        <dbReference type="ARBA" id="ARBA00022630"/>
    </source>
</evidence>
<dbReference type="InterPro" id="IPR050346">
    <property type="entry name" value="FMO-like"/>
</dbReference>
<keyword evidence="3 6" id="KW-0274">FAD</keyword>
<evidence type="ECO:0000256" key="3">
    <source>
        <dbReference type="ARBA" id="ARBA00022827"/>
    </source>
</evidence>
<keyword evidence="4" id="KW-0521">NADP</keyword>
<dbReference type="InterPro" id="IPR000960">
    <property type="entry name" value="Flavin_mOase"/>
</dbReference>
<dbReference type="PANTHER" id="PTHR23023">
    <property type="entry name" value="DIMETHYLANILINE MONOOXYGENASE"/>
    <property type="match status" value="1"/>
</dbReference>
<feature type="compositionally biased region" description="Low complexity" evidence="7">
    <location>
        <begin position="35"/>
        <end position="44"/>
    </location>
</feature>
<keyword evidence="8" id="KW-0732">Signal</keyword>
<gene>
    <name evidence="9" type="ORF">Sangu_0033400</name>
</gene>
<keyword evidence="6 9" id="KW-0503">Monooxygenase</keyword>
<dbReference type="EMBL" id="JACGWK010000001">
    <property type="protein sequence ID" value="KAL0379691.1"/>
    <property type="molecule type" value="Genomic_DNA"/>
</dbReference>
<reference evidence="9" key="2">
    <citation type="journal article" date="2024" name="Plant">
        <title>Genomic evolution and insights into agronomic trait innovations of Sesamum species.</title>
        <authorList>
            <person name="Miao H."/>
            <person name="Wang L."/>
            <person name="Qu L."/>
            <person name="Liu H."/>
            <person name="Sun Y."/>
            <person name="Le M."/>
            <person name="Wang Q."/>
            <person name="Wei S."/>
            <person name="Zheng Y."/>
            <person name="Lin W."/>
            <person name="Duan Y."/>
            <person name="Cao H."/>
            <person name="Xiong S."/>
            <person name="Wang X."/>
            <person name="Wei L."/>
            <person name="Li C."/>
            <person name="Ma Q."/>
            <person name="Ju M."/>
            <person name="Zhao R."/>
            <person name="Li G."/>
            <person name="Mu C."/>
            <person name="Tian Q."/>
            <person name="Mei H."/>
            <person name="Zhang T."/>
            <person name="Gao T."/>
            <person name="Zhang H."/>
        </authorList>
    </citation>
    <scope>NUCLEOTIDE SEQUENCE</scope>
    <source>
        <strain evidence="9">G01</strain>
    </source>
</reference>
<comment type="cofactor">
    <cofactor evidence="6">
        <name>FAD</name>
        <dbReference type="ChEBI" id="CHEBI:57692"/>
    </cofactor>
</comment>
<comment type="similarity">
    <text evidence="1 6">Belongs to the FMO family.</text>
</comment>
<evidence type="ECO:0000256" key="4">
    <source>
        <dbReference type="ARBA" id="ARBA00022857"/>
    </source>
</evidence>
<dbReference type="EC" id="1.-.-.-" evidence="6"/>
<proteinExistence type="inferred from homology"/>
<dbReference type="PRINTS" id="PR00370">
    <property type="entry name" value="FMOXYGENASE"/>
</dbReference>
<comment type="caution">
    <text evidence="9">The sequence shown here is derived from an EMBL/GenBank/DDBJ whole genome shotgun (WGS) entry which is preliminary data.</text>
</comment>
<keyword evidence="2 6" id="KW-0285">Flavoprotein</keyword>
<reference evidence="9" key="1">
    <citation type="submission" date="2020-06" db="EMBL/GenBank/DDBJ databases">
        <authorList>
            <person name="Li T."/>
            <person name="Hu X."/>
            <person name="Zhang T."/>
            <person name="Song X."/>
            <person name="Zhang H."/>
            <person name="Dai N."/>
            <person name="Sheng W."/>
            <person name="Hou X."/>
            <person name="Wei L."/>
        </authorList>
    </citation>
    <scope>NUCLEOTIDE SEQUENCE</scope>
    <source>
        <strain evidence="9">G01</strain>
        <tissue evidence="9">Leaf</tissue>
    </source>
</reference>
<protein>
    <recommendedName>
        <fullName evidence="6">Flavin-containing monooxygenase</fullName>
        <ecNumber evidence="6">1.-.-.-</ecNumber>
    </recommendedName>
</protein>
<keyword evidence="5 6" id="KW-0560">Oxidoreductase</keyword>
<feature type="signal peptide" evidence="8">
    <location>
        <begin position="1"/>
        <end position="18"/>
    </location>
</feature>
<name>A0AAW2RJI2_9LAMI</name>
<evidence type="ECO:0000256" key="8">
    <source>
        <dbReference type="SAM" id="SignalP"/>
    </source>
</evidence>
<dbReference type="GO" id="GO:0004499">
    <property type="term" value="F:N,N-dimethylaniline monooxygenase activity"/>
    <property type="evidence" value="ECO:0007669"/>
    <property type="project" value="InterPro"/>
</dbReference>
<dbReference type="GO" id="GO:0050661">
    <property type="term" value="F:NADP binding"/>
    <property type="evidence" value="ECO:0007669"/>
    <property type="project" value="InterPro"/>
</dbReference>
<evidence type="ECO:0000313" key="9">
    <source>
        <dbReference type="EMBL" id="KAL0379691.1"/>
    </source>
</evidence>
<dbReference type="Gene3D" id="3.50.50.60">
    <property type="entry name" value="FAD/NAD(P)-binding domain"/>
    <property type="match status" value="2"/>
</dbReference>
<dbReference type="AlphaFoldDB" id="A0AAW2RJI2"/>
<accession>A0AAW2RJI2</accession>
<evidence type="ECO:0000256" key="1">
    <source>
        <dbReference type="ARBA" id="ARBA00009183"/>
    </source>
</evidence>